<dbReference type="AlphaFoldDB" id="A0A644ZFZ2"/>
<comment type="caution">
    <text evidence="1">The sequence shown here is derived from an EMBL/GenBank/DDBJ whole genome shotgun (WGS) entry which is preliminary data.</text>
</comment>
<reference evidence="1" key="1">
    <citation type="submission" date="2019-08" db="EMBL/GenBank/DDBJ databases">
        <authorList>
            <person name="Kucharzyk K."/>
            <person name="Murdoch R.W."/>
            <person name="Higgins S."/>
            <person name="Loffler F."/>
        </authorList>
    </citation>
    <scope>NUCLEOTIDE SEQUENCE</scope>
</reference>
<organism evidence="1">
    <name type="scientific">bioreactor metagenome</name>
    <dbReference type="NCBI Taxonomy" id="1076179"/>
    <lineage>
        <taxon>unclassified sequences</taxon>
        <taxon>metagenomes</taxon>
        <taxon>ecological metagenomes</taxon>
    </lineage>
</organism>
<accession>A0A644ZFZ2</accession>
<name>A0A644ZFZ2_9ZZZZ</name>
<sequence>MGAARLGESRSSSRALDRGGLLPRCLWRGNSALLYRVTDGFGGGRGALRFLLRGSRRFVKRLIASDGAGARHHMNGSRAIRRHAEGEHKALRYNRLGGGGVRLHVGGGEGEILFAADAPQLRHQHERPQVLHASAIVKEHPQPVWEAGIRPGGGRCGRLGGGSGTGGPSALCPVLNFDNQAINFFKQFADVIR</sequence>
<evidence type="ECO:0000313" key="1">
    <source>
        <dbReference type="EMBL" id="MPM39228.1"/>
    </source>
</evidence>
<protein>
    <submittedName>
        <fullName evidence="1">Uncharacterized protein</fullName>
    </submittedName>
</protein>
<proteinExistence type="predicted"/>
<dbReference type="EMBL" id="VSSQ01008568">
    <property type="protein sequence ID" value="MPM39228.1"/>
    <property type="molecule type" value="Genomic_DNA"/>
</dbReference>
<gene>
    <name evidence="1" type="ORF">SDC9_85861</name>
</gene>